<sequence>MLAYIDFTLSVSGIGLPIVGFSFNFNPIWKPLAFFGLNE</sequence>
<comment type="caution">
    <text evidence="1">The sequence shown here is derived from an EMBL/GenBank/DDBJ whole genome shotgun (WGS) entry which is preliminary data.</text>
</comment>
<dbReference type="Proteomes" id="UP000016843">
    <property type="component" value="Unassembled WGS sequence"/>
</dbReference>
<evidence type="ECO:0000313" key="2">
    <source>
        <dbReference type="Proteomes" id="UP000016843"/>
    </source>
</evidence>
<reference evidence="1 2" key="1">
    <citation type="journal article" date="2013" name="Genome Announc.">
        <title>Draft Genome Sequence of the Psychrophilic and Alkaliphilic Rhodonellum psychrophilum Strain GCM71T.</title>
        <authorList>
            <person name="Hauptmann A.L."/>
            <person name="Glaring M.A."/>
            <person name="Hallin P.F."/>
            <person name="Prieme A."/>
            <person name="Stougaard P."/>
        </authorList>
    </citation>
    <scope>NUCLEOTIDE SEQUENCE [LARGE SCALE GENOMIC DNA]</scope>
    <source>
        <strain evidence="1 2">GCM71</strain>
    </source>
</reference>
<accession>U5BWX7</accession>
<gene>
    <name evidence="1" type="ORF">P872_20615</name>
</gene>
<dbReference type="AlphaFoldDB" id="U5BWX7"/>
<evidence type="ECO:0000313" key="1">
    <source>
        <dbReference type="EMBL" id="ERM81126.1"/>
    </source>
</evidence>
<name>U5BWX7_9BACT</name>
<proteinExistence type="predicted"/>
<dbReference type="EMBL" id="AWXR01000061">
    <property type="protein sequence ID" value="ERM81126.1"/>
    <property type="molecule type" value="Genomic_DNA"/>
</dbReference>
<organism evidence="1 2">
    <name type="scientific">Rhodonellum psychrophilum GCM71 = DSM 17998</name>
    <dbReference type="NCBI Taxonomy" id="1123057"/>
    <lineage>
        <taxon>Bacteria</taxon>
        <taxon>Pseudomonadati</taxon>
        <taxon>Bacteroidota</taxon>
        <taxon>Cytophagia</taxon>
        <taxon>Cytophagales</taxon>
        <taxon>Cytophagaceae</taxon>
        <taxon>Rhodonellum</taxon>
    </lineage>
</organism>
<protein>
    <submittedName>
        <fullName evidence="1">Uncharacterized protein</fullName>
    </submittedName>
</protein>
<keyword evidence="2" id="KW-1185">Reference proteome</keyword>